<dbReference type="EMBL" id="LAZR01019618">
    <property type="protein sequence ID" value="KKL91864.1"/>
    <property type="molecule type" value="Genomic_DNA"/>
</dbReference>
<evidence type="ECO:0008006" key="2">
    <source>
        <dbReference type="Google" id="ProtNLM"/>
    </source>
</evidence>
<protein>
    <recommendedName>
        <fullName evidence="2">Bacteriophage lambda Replication protein O N-terminal domain-containing protein</fullName>
    </recommendedName>
</protein>
<proteinExistence type="predicted"/>
<sequence length="118" mass="13751">MGSATTLFSQNSYKTGVAVNMSSIYEPITQYFKVSHQVLESQKFKQLSPSAKILYIYLCKYRNRYQGNNSYFTRSDRQINLDSGLSRATISRAKKELFNKLFIDYDYIQGTYTQYDIS</sequence>
<reference evidence="1" key="1">
    <citation type="journal article" date="2015" name="Nature">
        <title>Complex archaea that bridge the gap between prokaryotes and eukaryotes.</title>
        <authorList>
            <person name="Spang A."/>
            <person name="Saw J.H."/>
            <person name="Jorgensen S.L."/>
            <person name="Zaremba-Niedzwiedzka K."/>
            <person name="Martijn J."/>
            <person name="Lind A.E."/>
            <person name="van Eijk R."/>
            <person name="Schleper C."/>
            <person name="Guy L."/>
            <person name="Ettema T.J."/>
        </authorList>
    </citation>
    <scope>NUCLEOTIDE SEQUENCE</scope>
</reference>
<dbReference type="Pfam" id="PF13730">
    <property type="entry name" value="HTH_36"/>
    <property type="match status" value="1"/>
</dbReference>
<organism evidence="1">
    <name type="scientific">marine sediment metagenome</name>
    <dbReference type="NCBI Taxonomy" id="412755"/>
    <lineage>
        <taxon>unclassified sequences</taxon>
        <taxon>metagenomes</taxon>
        <taxon>ecological metagenomes</taxon>
    </lineage>
</organism>
<evidence type="ECO:0000313" key="1">
    <source>
        <dbReference type="EMBL" id="KKL91864.1"/>
    </source>
</evidence>
<name>A0A0F9FZM3_9ZZZZ</name>
<dbReference type="InterPro" id="IPR036388">
    <property type="entry name" value="WH-like_DNA-bd_sf"/>
</dbReference>
<dbReference type="AlphaFoldDB" id="A0A0F9FZM3"/>
<accession>A0A0F9FZM3</accession>
<dbReference type="Gene3D" id="1.10.10.10">
    <property type="entry name" value="Winged helix-like DNA-binding domain superfamily/Winged helix DNA-binding domain"/>
    <property type="match status" value="1"/>
</dbReference>
<comment type="caution">
    <text evidence="1">The sequence shown here is derived from an EMBL/GenBank/DDBJ whole genome shotgun (WGS) entry which is preliminary data.</text>
</comment>
<gene>
    <name evidence="1" type="ORF">LCGC14_1890440</name>
</gene>